<evidence type="ECO:0000256" key="2">
    <source>
        <dbReference type="ARBA" id="ARBA00017035"/>
    </source>
</evidence>
<dbReference type="GO" id="GO:0005737">
    <property type="term" value="C:cytoplasm"/>
    <property type="evidence" value="ECO:0007669"/>
    <property type="project" value="UniProtKB-SubCell"/>
</dbReference>
<evidence type="ECO:0000256" key="8">
    <source>
        <dbReference type="SAM" id="MobiDB-lite"/>
    </source>
</evidence>
<comment type="caution">
    <text evidence="12">The sequence shown here is derived from an EMBL/GenBank/DDBJ whole genome shotgun (WGS) entry which is preliminary data.</text>
</comment>
<name>A0AAJ0BZ35_9PEZI</name>
<feature type="domain" description="Nmd3 N-terminal" evidence="9">
    <location>
        <begin position="28"/>
        <end position="260"/>
    </location>
</feature>
<evidence type="ECO:0000256" key="5">
    <source>
        <dbReference type="ARBA" id="ARBA00022927"/>
    </source>
</evidence>
<dbReference type="GeneID" id="85316390"/>
<keyword evidence="5 7" id="KW-0653">Protein transport</keyword>
<sequence>MSSSMDLDAPVSMAGRQEAPPSGATILCCNCATPIDGTTSAGSLAMCYDCVKLTVDISAGIQREATLHTCRDCDRWLMPPTSYIMAPPESRELLALCLKKLRGLSKVRIVDAHFIWTEPHSRRIKVKITVQDSVSDGVLLQQSFEAVYVVAYQQCAECAKSYTPNTWRAVVQVRQKVRHKRTFLFCEQLILKHGAHKDTINIKEAKEGIDFFFAARNQAEKFVDFLHAIVPVKVKKAQELISQDSHTAVKSYKFTFSVELVPICKDDLVAIPIKLAKQSGNISPLVLCHRVGVSVHLLDPNTLQTADITAPIYWRTPFQSLADVKELVEFVVMDIEPLGPQKGKMLLAEATVARASDLGVNDNTYYTRTHLGHLLRPGDSAMGYLVSGTNFNSAEFEAIEESHAYGSTIPDVILVKKHYPNRRKNRRRNWKLKRMAKEEAEAAAAVVKKGDQGGKEDDYELFLRDVEEDEELRAALALYKNTNAKKKQAVDDDQMSVATTEMTGEDDGPKVNMDELLDDFDELDIQDS</sequence>
<evidence type="ECO:0000256" key="3">
    <source>
        <dbReference type="ARBA" id="ARBA00022448"/>
    </source>
</evidence>
<dbReference type="InterPro" id="IPR048899">
    <property type="entry name" value="NMD_SH3"/>
</dbReference>
<comment type="function">
    <text evidence="7">Acts as an adapter for the XPO1/CRM1-mediated export of the 60S ribosomal subunit.</text>
</comment>
<evidence type="ECO:0000256" key="7">
    <source>
        <dbReference type="RuleBase" id="RU364108"/>
    </source>
</evidence>
<evidence type="ECO:0000313" key="13">
    <source>
        <dbReference type="Proteomes" id="UP001244011"/>
    </source>
</evidence>
<reference evidence="12" key="1">
    <citation type="submission" date="2023-06" db="EMBL/GenBank/DDBJ databases">
        <title>Genome-scale phylogeny and comparative genomics of the fungal order Sordariales.</title>
        <authorList>
            <consortium name="Lawrence Berkeley National Laboratory"/>
            <person name="Hensen N."/>
            <person name="Bonometti L."/>
            <person name="Westerberg I."/>
            <person name="Brannstrom I.O."/>
            <person name="Guillou S."/>
            <person name="Cros-Aarteil S."/>
            <person name="Calhoun S."/>
            <person name="Haridas S."/>
            <person name="Kuo A."/>
            <person name="Mondo S."/>
            <person name="Pangilinan J."/>
            <person name="Riley R."/>
            <person name="Labutti K."/>
            <person name="Andreopoulos B."/>
            <person name="Lipzen A."/>
            <person name="Chen C."/>
            <person name="Yanf M."/>
            <person name="Daum C."/>
            <person name="Ng V."/>
            <person name="Clum A."/>
            <person name="Steindorff A."/>
            <person name="Ohm R."/>
            <person name="Martin F."/>
            <person name="Silar P."/>
            <person name="Natvig D."/>
            <person name="Lalanne C."/>
            <person name="Gautier V."/>
            <person name="Ament-Velasquez S.L."/>
            <person name="Kruys A."/>
            <person name="Hutchinson M.I."/>
            <person name="Powell A.J."/>
            <person name="Barry K."/>
            <person name="Miller A.N."/>
            <person name="Grigoriev I.V."/>
            <person name="Debuchy R."/>
            <person name="Gladieux P."/>
            <person name="Thoren M.H."/>
            <person name="Johannesson H."/>
        </authorList>
    </citation>
    <scope>NUCLEOTIDE SEQUENCE</scope>
    <source>
        <strain evidence="12">8032-3</strain>
    </source>
</reference>
<evidence type="ECO:0000256" key="6">
    <source>
        <dbReference type="ARBA" id="ARBA00023242"/>
    </source>
</evidence>
<dbReference type="PANTHER" id="PTHR12746">
    <property type="entry name" value="NONSENSE-MEDIATED MRNA DECAY PROTEIN 3"/>
    <property type="match status" value="1"/>
</dbReference>
<dbReference type="Proteomes" id="UP001244011">
    <property type="component" value="Unassembled WGS sequence"/>
</dbReference>
<dbReference type="AlphaFoldDB" id="A0AAJ0BZ35"/>
<dbReference type="GO" id="GO:0043023">
    <property type="term" value="F:ribosomal large subunit binding"/>
    <property type="evidence" value="ECO:0007669"/>
    <property type="project" value="InterPro"/>
</dbReference>
<dbReference type="InterPro" id="IPR048898">
    <property type="entry name" value="OB_NMD3"/>
</dbReference>
<feature type="compositionally biased region" description="Acidic residues" evidence="8">
    <location>
        <begin position="515"/>
        <end position="528"/>
    </location>
</feature>
<feature type="region of interest" description="Disordered" evidence="8">
    <location>
        <begin position="484"/>
        <end position="528"/>
    </location>
</feature>
<keyword evidence="3 7" id="KW-0813">Transport</keyword>
<evidence type="ECO:0000256" key="4">
    <source>
        <dbReference type="ARBA" id="ARBA00022490"/>
    </source>
</evidence>
<evidence type="ECO:0000259" key="9">
    <source>
        <dbReference type="Pfam" id="PF04981"/>
    </source>
</evidence>
<keyword evidence="6 7" id="KW-0539">Nucleus</keyword>
<evidence type="ECO:0000259" key="10">
    <source>
        <dbReference type="Pfam" id="PF21192"/>
    </source>
</evidence>
<dbReference type="Pfam" id="PF04981">
    <property type="entry name" value="NMD3"/>
    <property type="match status" value="1"/>
</dbReference>
<keyword evidence="13" id="KW-1185">Reference proteome</keyword>
<dbReference type="InterPro" id="IPR039768">
    <property type="entry name" value="Nmd3"/>
</dbReference>
<dbReference type="RefSeq" id="XP_060283158.1">
    <property type="nucleotide sequence ID" value="XM_060433203.1"/>
</dbReference>
<dbReference type="PANTHER" id="PTHR12746:SF2">
    <property type="entry name" value="60S RIBOSOMAL EXPORT PROTEIN NMD3"/>
    <property type="match status" value="1"/>
</dbReference>
<evidence type="ECO:0000313" key="12">
    <source>
        <dbReference type="EMBL" id="KAK1766945.1"/>
    </source>
</evidence>
<comment type="subcellular location">
    <subcellularLocation>
        <location evidence="7">Cytoplasm</location>
    </subcellularLocation>
    <subcellularLocation>
        <location evidence="7">Nucleus</location>
    </subcellularLocation>
</comment>
<dbReference type="Pfam" id="PF21193">
    <property type="entry name" value="NMD_SH3"/>
    <property type="match status" value="1"/>
</dbReference>
<dbReference type="EMBL" id="MU839010">
    <property type="protein sequence ID" value="KAK1766945.1"/>
    <property type="molecule type" value="Genomic_DNA"/>
</dbReference>
<dbReference type="InterPro" id="IPR007064">
    <property type="entry name" value="Nmd3_N"/>
</dbReference>
<dbReference type="GO" id="GO:0005634">
    <property type="term" value="C:nucleus"/>
    <property type="evidence" value="ECO:0007669"/>
    <property type="project" value="UniProtKB-SubCell"/>
</dbReference>
<keyword evidence="4 7" id="KW-0963">Cytoplasm</keyword>
<protein>
    <recommendedName>
        <fullName evidence="2 7">60S ribosomal export protein NMD3</fullName>
    </recommendedName>
</protein>
<gene>
    <name evidence="12" type="ORF">QBC33DRAFT_93874</name>
</gene>
<accession>A0AAJ0BZ35</accession>
<dbReference type="GO" id="GO:0015031">
    <property type="term" value="P:protein transport"/>
    <property type="evidence" value="ECO:0007669"/>
    <property type="project" value="UniProtKB-KW"/>
</dbReference>
<organism evidence="12 13">
    <name type="scientific">Phialemonium atrogriseum</name>
    <dbReference type="NCBI Taxonomy" id="1093897"/>
    <lineage>
        <taxon>Eukaryota</taxon>
        <taxon>Fungi</taxon>
        <taxon>Dikarya</taxon>
        <taxon>Ascomycota</taxon>
        <taxon>Pezizomycotina</taxon>
        <taxon>Sordariomycetes</taxon>
        <taxon>Sordariomycetidae</taxon>
        <taxon>Cephalothecales</taxon>
        <taxon>Cephalothecaceae</taxon>
        <taxon>Phialemonium</taxon>
    </lineage>
</organism>
<dbReference type="GO" id="GO:0000055">
    <property type="term" value="P:ribosomal large subunit export from nucleus"/>
    <property type="evidence" value="ECO:0007669"/>
    <property type="project" value="TreeGrafter"/>
</dbReference>
<feature type="domain" description="60S ribosomal export protein NMD3 SH3" evidence="11">
    <location>
        <begin position="263"/>
        <end position="310"/>
    </location>
</feature>
<dbReference type="Pfam" id="PF21192">
    <property type="entry name" value="OB_NMD3"/>
    <property type="match status" value="1"/>
</dbReference>
<evidence type="ECO:0000256" key="1">
    <source>
        <dbReference type="ARBA" id="ARBA00009794"/>
    </source>
</evidence>
<evidence type="ECO:0000259" key="11">
    <source>
        <dbReference type="Pfam" id="PF21193"/>
    </source>
</evidence>
<feature type="domain" description="60S ribosomal export protein NMD3 OB-fold" evidence="10">
    <location>
        <begin position="327"/>
        <end position="417"/>
    </location>
</feature>
<comment type="similarity">
    <text evidence="1 7">Belongs to the NMD3 family.</text>
</comment>
<proteinExistence type="inferred from homology"/>